<protein>
    <submittedName>
        <fullName evidence="3">Uncharacterized protein</fullName>
    </submittedName>
</protein>
<sequence length="688" mass="76790">MLERDEGRNGSRSELRFRGSVLVLSSYIWLGSSQQRGWRSAPVCGGGGRDRECAHARCPCGQLVWTSLCKPLGGAAFTSCWKSAAIAGYWKPFQAEDWLKPLLGSAPRLQCLCLGGALRLPYIVENLFVRDLPEVRGCCSLSSQGLVYQGCSGAAHFLPPCVEATTNLTTSAQGWRNVTPQSSKEHALALATLCPQPIGIEGKEEPHVGTLSLEQLVGLVFMNLSRANLAGRDLWNPGKTDSSRKGQYREKRKLDPDQDKAYKEKHQVQNQKRKKIGELNEQEKRRQRKSWRNYDNARHLRQKLASILLSISHDVLQPGTSHKSRGRKTVLRNHSKCVQTQEKTKGGLKVPIKIKDATKTDVRGTVNDLQETFNLCQENVKENDAVILVDFSENYACKLAQEIQTFHFGASHNQATINTGVIYLAEGTMTKSISFTSIFESLDHNPAATWAHLKPVLSFQNEHFSQVNIIPFFSDGPSTRYRQKKNSFLFFLFFLSWFSVAHGLSSNLLMPRDQLMELVFSVLVNHSDVNLFYMTQSMIDEIAEMIPKNWSQNLQDSPDICKYQRLAKLPLQRERLCMNILADNDDDAASSLEGKKCENSKAPQLPNTKPSFVIRITDSTVGSLSSPNAVPETDDNDWSEARGVGEYLLTPASGCMLSRFGIRATNSVYAGAEVPQVCFIRPDEVVPA</sequence>
<keyword evidence="2" id="KW-1133">Transmembrane helix</keyword>
<keyword evidence="2" id="KW-0472">Membrane</keyword>
<dbReference type="PANTHER" id="PTHR46601:SF1">
    <property type="entry name" value="ADF-H DOMAIN-CONTAINING PROTEIN"/>
    <property type="match status" value="1"/>
</dbReference>
<evidence type="ECO:0000313" key="4">
    <source>
        <dbReference type="Proteomes" id="UP001159363"/>
    </source>
</evidence>
<keyword evidence="4" id="KW-1185">Reference proteome</keyword>
<feature type="compositionally biased region" description="Basic and acidic residues" evidence="1">
    <location>
        <begin position="241"/>
        <end position="267"/>
    </location>
</feature>
<dbReference type="EMBL" id="JARBHB010000011">
    <property type="protein sequence ID" value="KAJ8873086.1"/>
    <property type="molecule type" value="Genomic_DNA"/>
</dbReference>
<feature type="region of interest" description="Disordered" evidence="1">
    <location>
        <begin position="232"/>
        <end position="296"/>
    </location>
</feature>
<organism evidence="3 4">
    <name type="scientific">Dryococelus australis</name>
    <dbReference type="NCBI Taxonomy" id="614101"/>
    <lineage>
        <taxon>Eukaryota</taxon>
        <taxon>Metazoa</taxon>
        <taxon>Ecdysozoa</taxon>
        <taxon>Arthropoda</taxon>
        <taxon>Hexapoda</taxon>
        <taxon>Insecta</taxon>
        <taxon>Pterygota</taxon>
        <taxon>Neoptera</taxon>
        <taxon>Polyneoptera</taxon>
        <taxon>Phasmatodea</taxon>
        <taxon>Verophasmatodea</taxon>
        <taxon>Anareolatae</taxon>
        <taxon>Phasmatidae</taxon>
        <taxon>Eurycanthinae</taxon>
        <taxon>Dryococelus</taxon>
    </lineage>
</organism>
<name>A0ABQ9GM35_9NEOP</name>
<feature type="transmembrane region" description="Helical" evidence="2">
    <location>
        <begin position="488"/>
        <end position="510"/>
    </location>
</feature>
<dbReference type="PANTHER" id="PTHR46601">
    <property type="entry name" value="ULP_PROTEASE DOMAIN-CONTAINING PROTEIN"/>
    <property type="match status" value="1"/>
</dbReference>
<reference evidence="3 4" key="1">
    <citation type="submission" date="2023-02" db="EMBL/GenBank/DDBJ databases">
        <title>LHISI_Scaffold_Assembly.</title>
        <authorList>
            <person name="Stuart O.P."/>
            <person name="Cleave R."/>
            <person name="Magrath M.J.L."/>
            <person name="Mikheyev A.S."/>
        </authorList>
    </citation>
    <scope>NUCLEOTIDE SEQUENCE [LARGE SCALE GENOMIC DNA]</scope>
    <source>
        <strain evidence="3">Daus_M_001</strain>
        <tissue evidence="3">Leg muscle</tissue>
    </source>
</reference>
<gene>
    <name evidence="3" type="ORF">PR048_026702</name>
</gene>
<evidence type="ECO:0000313" key="3">
    <source>
        <dbReference type="EMBL" id="KAJ8873086.1"/>
    </source>
</evidence>
<dbReference type="Proteomes" id="UP001159363">
    <property type="component" value="Chromosome 10"/>
</dbReference>
<evidence type="ECO:0000256" key="1">
    <source>
        <dbReference type="SAM" id="MobiDB-lite"/>
    </source>
</evidence>
<accession>A0ABQ9GM35</accession>
<keyword evidence="2" id="KW-0812">Transmembrane</keyword>
<comment type="caution">
    <text evidence="3">The sequence shown here is derived from an EMBL/GenBank/DDBJ whole genome shotgun (WGS) entry which is preliminary data.</text>
</comment>
<evidence type="ECO:0000256" key="2">
    <source>
        <dbReference type="SAM" id="Phobius"/>
    </source>
</evidence>
<proteinExistence type="predicted"/>